<comment type="caution">
    <text evidence="1">The sequence shown here is derived from an EMBL/GenBank/DDBJ whole genome shotgun (WGS) entry which is preliminary data.</text>
</comment>
<reference evidence="1 2" key="2">
    <citation type="journal article" date="2022" name="Mol. Ecol. Resour.">
        <title>The genomes of chicory, endive, great burdock and yacon provide insights into Asteraceae paleo-polyploidization history and plant inulin production.</title>
        <authorList>
            <person name="Fan W."/>
            <person name="Wang S."/>
            <person name="Wang H."/>
            <person name="Wang A."/>
            <person name="Jiang F."/>
            <person name="Liu H."/>
            <person name="Zhao H."/>
            <person name="Xu D."/>
            <person name="Zhang Y."/>
        </authorList>
    </citation>
    <scope>NUCLEOTIDE SEQUENCE [LARGE SCALE GENOMIC DNA]</scope>
    <source>
        <strain evidence="2">cv. Yunnan</strain>
        <tissue evidence="1">Leaves</tissue>
    </source>
</reference>
<gene>
    <name evidence="1" type="ORF">L1987_83819</name>
</gene>
<dbReference type="Proteomes" id="UP001056120">
    <property type="component" value="Linkage Group LG28"/>
</dbReference>
<accession>A0ACB8YE42</accession>
<dbReference type="EMBL" id="CM042045">
    <property type="protein sequence ID" value="KAI3683316.1"/>
    <property type="molecule type" value="Genomic_DNA"/>
</dbReference>
<organism evidence="1 2">
    <name type="scientific">Smallanthus sonchifolius</name>
    <dbReference type="NCBI Taxonomy" id="185202"/>
    <lineage>
        <taxon>Eukaryota</taxon>
        <taxon>Viridiplantae</taxon>
        <taxon>Streptophyta</taxon>
        <taxon>Embryophyta</taxon>
        <taxon>Tracheophyta</taxon>
        <taxon>Spermatophyta</taxon>
        <taxon>Magnoliopsida</taxon>
        <taxon>eudicotyledons</taxon>
        <taxon>Gunneridae</taxon>
        <taxon>Pentapetalae</taxon>
        <taxon>asterids</taxon>
        <taxon>campanulids</taxon>
        <taxon>Asterales</taxon>
        <taxon>Asteraceae</taxon>
        <taxon>Asteroideae</taxon>
        <taxon>Heliantheae alliance</taxon>
        <taxon>Millerieae</taxon>
        <taxon>Smallanthus</taxon>
    </lineage>
</organism>
<sequence>MVQIFHSQLCVETSRHGNPIKLQTPTIYIFNSFPSISPHDYTLRSTGSLIHSFRLFQSFMRSSLIRLQVFNCYVKIALVITV</sequence>
<proteinExistence type="predicted"/>
<reference evidence="2" key="1">
    <citation type="journal article" date="2022" name="Mol. Ecol. Resour.">
        <title>The genomes of chicory, endive, great burdock and yacon provide insights into Asteraceae palaeo-polyploidization history and plant inulin production.</title>
        <authorList>
            <person name="Fan W."/>
            <person name="Wang S."/>
            <person name="Wang H."/>
            <person name="Wang A."/>
            <person name="Jiang F."/>
            <person name="Liu H."/>
            <person name="Zhao H."/>
            <person name="Xu D."/>
            <person name="Zhang Y."/>
        </authorList>
    </citation>
    <scope>NUCLEOTIDE SEQUENCE [LARGE SCALE GENOMIC DNA]</scope>
    <source>
        <strain evidence="2">cv. Yunnan</strain>
    </source>
</reference>
<evidence type="ECO:0000313" key="1">
    <source>
        <dbReference type="EMBL" id="KAI3683316.1"/>
    </source>
</evidence>
<keyword evidence="2" id="KW-1185">Reference proteome</keyword>
<protein>
    <submittedName>
        <fullName evidence="1">Uncharacterized protein</fullName>
    </submittedName>
</protein>
<name>A0ACB8YE42_9ASTR</name>
<evidence type="ECO:0000313" key="2">
    <source>
        <dbReference type="Proteomes" id="UP001056120"/>
    </source>
</evidence>